<name>A0A9X3UNL3_PASMD</name>
<evidence type="ECO:0000313" key="2">
    <source>
        <dbReference type="Proteomes" id="UP001145481"/>
    </source>
</evidence>
<reference evidence="1" key="1">
    <citation type="submission" date="2022-07" db="EMBL/GenBank/DDBJ databases">
        <title>Genome-based characterization of novel serogroup A variants of Pasteurella multocida.</title>
        <authorList>
            <person name="Prajapati A."/>
            <person name="Yogisharadhya R."/>
            <person name="Mohanty N."/>
            <person name="Chanda M."/>
            <person name="Mendem S.K."/>
            <person name="Siddaramappa S."/>
            <person name="Shivachandra S.B."/>
        </authorList>
    </citation>
    <scope>NUCLEOTIDE SEQUENCE</scope>
    <source>
        <strain evidence="1">NIVEDIPm19</strain>
    </source>
</reference>
<protein>
    <submittedName>
        <fullName evidence="1">Uncharacterized protein</fullName>
    </submittedName>
</protein>
<evidence type="ECO:0000313" key="1">
    <source>
        <dbReference type="EMBL" id="MDA5622212.1"/>
    </source>
</evidence>
<sequence>MCCFSWEYHKKLTYVNRSEEEIIIEGFLNTRAKEKLSSQLETEILKNKGIYFNDLTGFYLTPTTENKEERIKIVVDYFFKYLEGWETINLNELIILHSDLELFKNHIYNNINLDILKKQTSPKTQNTQARFIRDLLKIHYGLQTASDVRAALDDSNSELRKDIETLETTAPSGKTIYKYLNQIED</sequence>
<organism evidence="1 2">
    <name type="scientific">Pasteurella multocida</name>
    <dbReference type="NCBI Taxonomy" id="747"/>
    <lineage>
        <taxon>Bacteria</taxon>
        <taxon>Pseudomonadati</taxon>
        <taxon>Pseudomonadota</taxon>
        <taxon>Gammaproteobacteria</taxon>
        <taxon>Pasteurellales</taxon>
        <taxon>Pasteurellaceae</taxon>
        <taxon>Pasteurella</taxon>
    </lineage>
</organism>
<accession>A0A9X3UNL3</accession>
<dbReference type="AlphaFoldDB" id="A0A9X3UNL3"/>
<dbReference type="RefSeq" id="WP_195188993.1">
    <property type="nucleotide sequence ID" value="NZ_JADMLJ010000015.1"/>
</dbReference>
<dbReference type="EMBL" id="JANJHC010000002">
    <property type="protein sequence ID" value="MDA5622212.1"/>
    <property type="molecule type" value="Genomic_DNA"/>
</dbReference>
<dbReference type="Proteomes" id="UP001145481">
    <property type="component" value="Unassembled WGS sequence"/>
</dbReference>
<gene>
    <name evidence="1" type="ORF">NM948_01355</name>
</gene>
<comment type="caution">
    <text evidence="1">The sequence shown here is derived from an EMBL/GenBank/DDBJ whole genome shotgun (WGS) entry which is preliminary data.</text>
</comment>
<proteinExistence type="predicted"/>